<feature type="non-terminal residue" evidence="2">
    <location>
        <position position="1"/>
    </location>
</feature>
<reference evidence="2" key="1">
    <citation type="submission" date="2021-02" db="EMBL/GenBank/DDBJ databases">
        <authorList>
            <person name="Nowell W R."/>
        </authorList>
    </citation>
    <scope>NUCLEOTIDE SEQUENCE</scope>
</reference>
<dbReference type="EMBL" id="CAJOBI010036601">
    <property type="protein sequence ID" value="CAF4302838.1"/>
    <property type="molecule type" value="Genomic_DNA"/>
</dbReference>
<dbReference type="Proteomes" id="UP000676336">
    <property type="component" value="Unassembled WGS sequence"/>
</dbReference>
<sequence length="105" mass="12723">ELKKAQLHLRQLKEDNIRLTKENQILQVRLDNSRTQFTELVTTNEKLANDCARRVTELKEKEDDLVQLRKERDNEQKKKDHSEKRLRQVDDQVGEMEQQRERLRS</sequence>
<feature type="compositionally biased region" description="Basic and acidic residues" evidence="1">
    <location>
        <begin position="67"/>
        <end position="90"/>
    </location>
</feature>
<proteinExistence type="predicted"/>
<evidence type="ECO:0000313" key="2">
    <source>
        <dbReference type="EMBL" id="CAF4302838.1"/>
    </source>
</evidence>
<feature type="region of interest" description="Disordered" evidence="1">
    <location>
        <begin position="67"/>
        <end position="105"/>
    </location>
</feature>
<name>A0A8S2TQC5_9BILA</name>
<accession>A0A8S2TQC5</accession>
<organism evidence="2 3">
    <name type="scientific">Rotaria magnacalcarata</name>
    <dbReference type="NCBI Taxonomy" id="392030"/>
    <lineage>
        <taxon>Eukaryota</taxon>
        <taxon>Metazoa</taxon>
        <taxon>Spiralia</taxon>
        <taxon>Gnathifera</taxon>
        <taxon>Rotifera</taxon>
        <taxon>Eurotatoria</taxon>
        <taxon>Bdelloidea</taxon>
        <taxon>Philodinida</taxon>
        <taxon>Philodinidae</taxon>
        <taxon>Rotaria</taxon>
    </lineage>
</organism>
<evidence type="ECO:0000313" key="3">
    <source>
        <dbReference type="Proteomes" id="UP000676336"/>
    </source>
</evidence>
<dbReference type="AlphaFoldDB" id="A0A8S2TQC5"/>
<evidence type="ECO:0000256" key="1">
    <source>
        <dbReference type="SAM" id="MobiDB-lite"/>
    </source>
</evidence>
<protein>
    <submittedName>
        <fullName evidence="2">Uncharacterized protein</fullName>
    </submittedName>
</protein>
<gene>
    <name evidence="2" type="ORF">SMN809_LOCUS26180</name>
</gene>
<feature type="non-terminal residue" evidence="2">
    <location>
        <position position="105"/>
    </location>
</feature>
<comment type="caution">
    <text evidence="2">The sequence shown here is derived from an EMBL/GenBank/DDBJ whole genome shotgun (WGS) entry which is preliminary data.</text>
</comment>